<sequence>MGGRVGASCLWLAAATVFPLLLLLPSGVAAQSCFPDDSGPTERIEPEARLLDVIRTAVSPANSGLQPRGVVSLAHDGDPMSVVLLDLLRHRRVHDDWCLTGPGDNFCGLAPSFPANFGQMLYTFSDPELNLQGRSTQTLIGGVCLDEQCGHFTTAALNDSSCTYVAELFPNGTMSLLSLVDALTTVEKVSIASMNALAGKRRVLHYGIVHRDNERNWEADGFRGFVRKVSITRACDMSQWNTSAPPDSMVPRNCLGGGGTEVADDRSFLHNVPVAHISDSNPDGGVGSMCSELATILRRSAATLASTQDVVASGLRDGAFLSSKPSRLSATEMVLVIVTAAQGVVVVFVLLFVQPDEWGHRAVRLWRRVRREWNRLRRRQPAPSHQDAAPTEWGPTGRLCVLLALATGLFVIEGLPLGFAFSTESAAKNWEGVFAHVDLAIIWPGPRDGNIACSAGVPFAVIALLGQARYMKTHWKKLLVAVAVVVPLFVLLVAVKIVTWIRRRGEAHGATPSQGSVDGEVGSNAAGPPAHPDVPDANAEEGGAGAADGPSGHRQGGFSSRMVGS</sequence>
<comment type="caution">
    <text evidence="1">The sequence shown here is derived from an EMBL/GenBank/DDBJ whole genome shotgun (WGS) entry which is preliminary data.</text>
</comment>
<evidence type="ECO:0000313" key="2">
    <source>
        <dbReference type="Proteomes" id="UP000798662"/>
    </source>
</evidence>
<accession>A0ACC3CJV5</accession>
<dbReference type="Proteomes" id="UP000798662">
    <property type="component" value="Chromosome 3"/>
</dbReference>
<dbReference type="EMBL" id="CM020620">
    <property type="protein sequence ID" value="KAK1870156.1"/>
    <property type="molecule type" value="Genomic_DNA"/>
</dbReference>
<gene>
    <name evidence="1" type="ORF">I4F81_012618</name>
</gene>
<organism evidence="1 2">
    <name type="scientific">Pyropia yezoensis</name>
    <name type="common">Susabi-nori</name>
    <name type="synonym">Porphyra yezoensis</name>
    <dbReference type="NCBI Taxonomy" id="2788"/>
    <lineage>
        <taxon>Eukaryota</taxon>
        <taxon>Rhodophyta</taxon>
        <taxon>Bangiophyceae</taxon>
        <taxon>Bangiales</taxon>
        <taxon>Bangiaceae</taxon>
        <taxon>Pyropia</taxon>
    </lineage>
</organism>
<keyword evidence="2" id="KW-1185">Reference proteome</keyword>
<proteinExistence type="predicted"/>
<reference evidence="1" key="1">
    <citation type="submission" date="2019-11" db="EMBL/GenBank/DDBJ databases">
        <title>Nori genome reveals adaptations in red seaweeds to the harsh intertidal environment.</title>
        <authorList>
            <person name="Wang D."/>
            <person name="Mao Y."/>
        </authorList>
    </citation>
    <scope>NUCLEOTIDE SEQUENCE</scope>
    <source>
        <tissue evidence="1">Gametophyte</tissue>
    </source>
</reference>
<protein>
    <submittedName>
        <fullName evidence="1">Uncharacterized protein</fullName>
    </submittedName>
</protein>
<evidence type="ECO:0000313" key="1">
    <source>
        <dbReference type="EMBL" id="KAK1870156.1"/>
    </source>
</evidence>
<name>A0ACC3CJV5_PYRYE</name>